<evidence type="ECO:0000313" key="2">
    <source>
        <dbReference type="Proteomes" id="UP000199424"/>
    </source>
</evidence>
<dbReference type="AlphaFoldDB" id="A0A1I6GHR8"/>
<evidence type="ECO:0000313" key="1">
    <source>
        <dbReference type="EMBL" id="SFR41617.1"/>
    </source>
</evidence>
<gene>
    <name evidence="1" type="ORF">SAMN04488070_0714</name>
</gene>
<dbReference type="RefSeq" id="WP_092855351.1">
    <property type="nucleotide sequence ID" value="NZ_FOYU01000001.1"/>
</dbReference>
<name>A0A1I6GHR8_9GAMM</name>
<reference evidence="2" key="1">
    <citation type="submission" date="2016-10" db="EMBL/GenBank/DDBJ databases">
        <authorList>
            <person name="Varghese N."/>
            <person name="Submissions S."/>
        </authorList>
    </citation>
    <scope>NUCLEOTIDE SEQUENCE [LARGE SCALE GENOMIC DNA]</scope>
    <source>
        <strain evidence="2">CGMCC 1.7285</strain>
    </source>
</reference>
<accession>A0A1I6GHR8</accession>
<sequence>MNRQRTTWSIALGMIAGITVISLPFTASAQQHEKHMNAEYSVTSATELNFDSGVGTIKFERSEGDVMEVSVRAYKDDDTVFDKDGNVEDAELVAEQSGDQLTLRVPNQDGIQLDWVIKMPKVSRVETDLGVGEISGDLWTTNIQIDLGVGEVDLDIYGDYKTIKTDVGVGDSSIKGMGNIENNRFLMTANSRATSSGTHRVNVDAGVGDINIHVH</sequence>
<dbReference type="Proteomes" id="UP000199424">
    <property type="component" value="Unassembled WGS sequence"/>
</dbReference>
<organism evidence="1 2">
    <name type="scientific">Pseudidiomarina maritima</name>
    <dbReference type="NCBI Taxonomy" id="519453"/>
    <lineage>
        <taxon>Bacteria</taxon>
        <taxon>Pseudomonadati</taxon>
        <taxon>Pseudomonadota</taxon>
        <taxon>Gammaproteobacteria</taxon>
        <taxon>Alteromonadales</taxon>
        <taxon>Idiomarinaceae</taxon>
        <taxon>Pseudidiomarina</taxon>
    </lineage>
</organism>
<protein>
    <submittedName>
        <fullName evidence="1">Uncharacterized protein</fullName>
    </submittedName>
</protein>
<dbReference type="EMBL" id="FOYU01000001">
    <property type="protein sequence ID" value="SFR41617.1"/>
    <property type="molecule type" value="Genomic_DNA"/>
</dbReference>
<proteinExistence type="predicted"/>
<keyword evidence="2" id="KW-1185">Reference proteome</keyword>